<organism evidence="5 6">
    <name type="scientific">Azospira restricta</name>
    <dbReference type="NCBI Taxonomy" id="404405"/>
    <lineage>
        <taxon>Bacteria</taxon>
        <taxon>Pseudomonadati</taxon>
        <taxon>Pseudomonadota</taxon>
        <taxon>Betaproteobacteria</taxon>
        <taxon>Rhodocyclales</taxon>
        <taxon>Rhodocyclaceae</taxon>
        <taxon>Azospira</taxon>
    </lineage>
</organism>
<dbReference type="GO" id="GO:1902201">
    <property type="term" value="P:negative regulation of bacterial-type flagellum-dependent cell motility"/>
    <property type="evidence" value="ECO:0007669"/>
    <property type="project" value="TreeGrafter"/>
</dbReference>
<dbReference type="InterPro" id="IPR054327">
    <property type="entry name" value="His-kinase-like_sensor"/>
</dbReference>
<dbReference type="CDD" id="cd12915">
    <property type="entry name" value="PDC2_DGC_like"/>
    <property type="match status" value="1"/>
</dbReference>
<dbReference type="Gene3D" id="3.30.450.20">
    <property type="entry name" value="PAS domain"/>
    <property type="match status" value="2"/>
</dbReference>
<evidence type="ECO:0000256" key="1">
    <source>
        <dbReference type="ARBA" id="ARBA00012528"/>
    </source>
</evidence>
<dbReference type="Gene3D" id="3.30.70.270">
    <property type="match status" value="1"/>
</dbReference>
<evidence type="ECO:0000259" key="4">
    <source>
        <dbReference type="PROSITE" id="PS50887"/>
    </source>
</evidence>
<dbReference type="GO" id="GO:0005886">
    <property type="term" value="C:plasma membrane"/>
    <property type="evidence" value="ECO:0007669"/>
    <property type="project" value="TreeGrafter"/>
</dbReference>
<dbReference type="InterPro" id="IPR043128">
    <property type="entry name" value="Rev_trsase/Diguanyl_cyclase"/>
</dbReference>
<evidence type="ECO:0000256" key="2">
    <source>
        <dbReference type="ARBA" id="ARBA00034247"/>
    </source>
</evidence>
<dbReference type="KEGG" id="ares:IWH25_01930"/>
<dbReference type="InterPro" id="IPR029787">
    <property type="entry name" value="Nucleotide_cyclase"/>
</dbReference>
<feature type="transmembrane region" description="Helical" evidence="3">
    <location>
        <begin position="20"/>
        <end position="39"/>
    </location>
</feature>
<keyword evidence="3" id="KW-1133">Transmembrane helix</keyword>
<protein>
    <recommendedName>
        <fullName evidence="1">diguanylate cyclase</fullName>
        <ecNumber evidence="1">2.7.7.65</ecNumber>
    </recommendedName>
</protein>
<feature type="transmembrane region" description="Helical" evidence="3">
    <location>
        <begin position="292"/>
        <end position="310"/>
    </location>
</feature>
<feature type="domain" description="GGDEF" evidence="4">
    <location>
        <begin position="353"/>
        <end position="482"/>
    </location>
</feature>
<dbReference type="EC" id="2.7.7.65" evidence="1"/>
<name>A0A974Y3X2_9RHOO</name>
<dbReference type="CDD" id="cd01949">
    <property type="entry name" value="GGDEF"/>
    <property type="match status" value="1"/>
</dbReference>
<dbReference type="EMBL" id="CP064781">
    <property type="protein sequence ID" value="QRJ64140.1"/>
    <property type="molecule type" value="Genomic_DNA"/>
</dbReference>
<evidence type="ECO:0000313" key="5">
    <source>
        <dbReference type="EMBL" id="QRJ64140.1"/>
    </source>
</evidence>
<dbReference type="FunFam" id="3.30.70.270:FF:000001">
    <property type="entry name" value="Diguanylate cyclase domain protein"/>
    <property type="match status" value="1"/>
</dbReference>
<dbReference type="AlphaFoldDB" id="A0A974Y3X2"/>
<dbReference type="Proteomes" id="UP000663444">
    <property type="component" value="Chromosome"/>
</dbReference>
<keyword evidence="3" id="KW-0472">Membrane</keyword>
<dbReference type="PANTHER" id="PTHR45138:SF9">
    <property type="entry name" value="DIGUANYLATE CYCLASE DGCM-RELATED"/>
    <property type="match status" value="1"/>
</dbReference>
<dbReference type="GO" id="GO:0043709">
    <property type="term" value="P:cell adhesion involved in single-species biofilm formation"/>
    <property type="evidence" value="ECO:0007669"/>
    <property type="project" value="TreeGrafter"/>
</dbReference>
<dbReference type="CDD" id="cd18773">
    <property type="entry name" value="PDC1_HK_sensor"/>
    <property type="match status" value="1"/>
</dbReference>
<evidence type="ECO:0000313" key="6">
    <source>
        <dbReference type="Proteomes" id="UP000663444"/>
    </source>
</evidence>
<sequence>MTMPQPDSAFLRAQLARIRGGALALVVTLAVLFAGYGVLDYRAQVALAKSEAQEIADMAALNAEGTLQAANQLLAGMAAILQHSPEAAIPHSAQIRNTLLSWQVATPYLMDLAVVEPPGRIVHWTGPGEPPDVTDRQYVREHLATADTRLYVGEPQVSKVHRDKWFFGVSKPVRDRDGRVSRVLVAAIDLAVFGDSLGARFSIPGSTLAIASADGKIYARIPDNERHVGRQLALPEEAAQYAPGTPSGVFTTRSPLDGRQRVVAFRLLRGTPLYAVGSVDHGRMLAPWYERLVLAVGLWLGIGAIILWLAEQLVRAAREHETLASVDGLTGVLNRRSLLGLADSPERRGARGEQLVVMMIDVDHFKAINDSFGHAVGDDILRQVAAALRSCCRQSDLVGRYGGEEFLVVLDRASIDDTRQLAENMRRAVTAIGTPRGPVSVSIGIAGIATVDGTLDEAIRCADAAMYAAKAAGRNCVRVAGVDVQEFPVA</sequence>
<dbReference type="GO" id="GO:0052621">
    <property type="term" value="F:diguanylate cyclase activity"/>
    <property type="evidence" value="ECO:0007669"/>
    <property type="project" value="UniProtKB-EC"/>
</dbReference>
<dbReference type="PANTHER" id="PTHR45138">
    <property type="entry name" value="REGULATORY COMPONENTS OF SENSORY TRANSDUCTION SYSTEM"/>
    <property type="match status" value="1"/>
</dbReference>
<gene>
    <name evidence="5" type="ORF">IWH25_01930</name>
</gene>
<dbReference type="NCBIfam" id="TIGR00254">
    <property type="entry name" value="GGDEF"/>
    <property type="match status" value="1"/>
</dbReference>
<dbReference type="SMART" id="SM00267">
    <property type="entry name" value="GGDEF"/>
    <property type="match status" value="1"/>
</dbReference>
<comment type="catalytic activity">
    <reaction evidence="2">
        <text>2 GTP = 3',3'-c-di-GMP + 2 diphosphate</text>
        <dbReference type="Rhea" id="RHEA:24898"/>
        <dbReference type="ChEBI" id="CHEBI:33019"/>
        <dbReference type="ChEBI" id="CHEBI:37565"/>
        <dbReference type="ChEBI" id="CHEBI:58805"/>
        <dbReference type="EC" id="2.7.7.65"/>
    </reaction>
</comment>
<dbReference type="SUPFAM" id="SSF55073">
    <property type="entry name" value="Nucleotide cyclase"/>
    <property type="match status" value="1"/>
</dbReference>
<dbReference type="InterPro" id="IPR050469">
    <property type="entry name" value="Diguanylate_Cyclase"/>
</dbReference>
<reference evidence="5" key="1">
    <citation type="submission" date="2020-11" db="EMBL/GenBank/DDBJ databases">
        <title>Azospira restricta DSM 18626 genome sequence.</title>
        <authorList>
            <person name="Moe W.M."/>
        </authorList>
    </citation>
    <scope>NUCLEOTIDE SEQUENCE</scope>
    <source>
        <strain evidence="5">DSM 18626</strain>
    </source>
</reference>
<keyword evidence="6" id="KW-1185">Reference proteome</keyword>
<evidence type="ECO:0000256" key="3">
    <source>
        <dbReference type="SAM" id="Phobius"/>
    </source>
</evidence>
<dbReference type="PROSITE" id="PS50887">
    <property type="entry name" value="GGDEF"/>
    <property type="match status" value="1"/>
</dbReference>
<proteinExistence type="predicted"/>
<accession>A0A974Y3X2</accession>
<keyword evidence="3" id="KW-0812">Transmembrane</keyword>
<dbReference type="Pfam" id="PF00990">
    <property type="entry name" value="GGDEF"/>
    <property type="match status" value="1"/>
</dbReference>
<dbReference type="Pfam" id="PF22588">
    <property type="entry name" value="dCache_1_like"/>
    <property type="match status" value="1"/>
</dbReference>
<dbReference type="InterPro" id="IPR000160">
    <property type="entry name" value="GGDEF_dom"/>
</dbReference>